<dbReference type="InterPro" id="IPR025966">
    <property type="entry name" value="OppC_N"/>
</dbReference>
<dbReference type="InterPro" id="IPR050366">
    <property type="entry name" value="BP-dependent_transpt_permease"/>
</dbReference>
<feature type="transmembrane region" description="Helical" evidence="7">
    <location>
        <begin position="273"/>
        <end position="294"/>
    </location>
</feature>
<evidence type="ECO:0000256" key="6">
    <source>
        <dbReference type="ARBA" id="ARBA00023136"/>
    </source>
</evidence>
<evidence type="ECO:0000313" key="9">
    <source>
        <dbReference type="EMBL" id="QNM05688.1"/>
    </source>
</evidence>
<evidence type="ECO:0000256" key="2">
    <source>
        <dbReference type="ARBA" id="ARBA00022448"/>
    </source>
</evidence>
<evidence type="ECO:0000256" key="5">
    <source>
        <dbReference type="ARBA" id="ARBA00022989"/>
    </source>
</evidence>
<dbReference type="InterPro" id="IPR000515">
    <property type="entry name" value="MetI-like"/>
</dbReference>
<dbReference type="Pfam" id="PF12911">
    <property type="entry name" value="OppC_N"/>
    <property type="match status" value="1"/>
</dbReference>
<keyword evidence="3" id="KW-1003">Cell membrane</keyword>
<reference evidence="9 10" key="1">
    <citation type="submission" date="2020-08" db="EMBL/GenBank/DDBJ databases">
        <authorList>
            <person name="Liu C."/>
            <person name="Sun Q."/>
        </authorList>
    </citation>
    <scope>NUCLEOTIDE SEQUENCE [LARGE SCALE GENOMIC DNA]</scope>
    <source>
        <strain evidence="9 10">NSJ-38</strain>
    </source>
</reference>
<dbReference type="Proteomes" id="UP000515823">
    <property type="component" value="Chromosome"/>
</dbReference>
<name>A0A7G9G4F6_9FIRM</name>
<feature type="transmembrane region" description="Helical" evidence="7">
    <location>
        <begin position="150"/>
        <end position="178"/>
    </location>
</feature>
<evidence type="ECO:0000259" key="8">
    <source>
        <dbReference type="PROSITE" id="PS50928"/>
    </source>
</evidence>
<feature type="transmembrane region" description="Helical" evidence="7">
    <location>
        <begin position="106"/>
        <end position="130"/>
    </location>
</feature>
<feature type="domain" description="ABC transmembrane type-1" evidence="8">
    <location>
        <begin position="102"/>
        <end position="291"/>
    </location>
</feature>
<dbReference type="CDD" id="cd06261">
    <property type="entry name" value="TM_PBP2"/>
    <property type="match status" value="1"/>
</dbReference>
<comment type="similarity">
    <text evidence="7">Belongs to the binding-protein-dependent transport system permease family.</text>
</comment>
<dbReference type="GO" id="GO:0005886">
    <property type="term" value="C:plasma membrane"/>
    <property type="evidence" value="ECO:0007669"/>
    <property type="project" value="UniProtKB-SubCell"/>
</dbReference>
<keyword evidence="5 7" id="KW-1133">Transmembrane helix</keyword>
<organism evidence="9 10">
    <name type="scientific">Qiania dongpingensis</name>
    <dbReference type="NCBI Taxonomy" id="2763669"/>
    <lineage>
        <taxon>Bacteria</taxon>
        <taxon>Bacillati</taxon>
        <taxon>Bacillota</taxon>
        <taxon>Clostridia</taxon>
        <taxon>Lachnospirales</taxon>
        <taxon>Lachnospiraceae</taxon>
        <taxon>Qiania</taxon>
    </lineage>
</organism>
<dbReference type="AlphaFoldDB" id="A0A7G9G4F6"/>
<dbReference type="EMBL" id="CP060634">
    <property type="protein sequence ID" value="QNM05688.1"/>
    <property type="molecule type" value="Genomic_DNA"/>
</dbReference>
<evidence type="ECO:0000256" key="3">
    <source>
        <dbReference type="ARBA" id="ARBA00022475"/>
    </source>
</evidence>
<evidence type="ECO:0000256" key="1">
    <source>
        <dbReference type="ARBA" id="ARBA00004651"/>
    </source>
</evidence>
<feature type="transmembrane region" description="Helical" evidence="7">
    <location>
        <begin position="216"/>
        <end position="236"/>
    </location>
</feature>
<protein>
    <submittedName>
        <fullName evidence="9">ABC transporter permease</fullName>
    </submittedName>
</protein>
<keyword evidence="4 7" id="KW-0812">Transmembrane</keyword>
<accession>A0A7G9G4F6</accession>
<dbReference type="SUPFAM" id="SSF161098">
    <property type="entry name" value="MetI-like"/>
    <property type="match status" value="1"/>
</dbReference>
<comment type="subcellular location">
    <subcellularLocation>
        <location evidence="1 7">Cell membrane</location>
        <topology evidence="1 7">Multi-pass membrane protein</topology>
    </subcellularLocation>
</comment>
<dbReference type="RefSeq" id="WP_249302902.1">
    <property type="nucleotide sequence ID" value="NZ_CP060634.1"/>
</dbReference>
<gene>
    <name evidence="9" type="ORF">H9Q78_00505</name>
</gene>
<dbReference type="InterPro" id="IPR035906">
    <property type="entry name" value="MetI-like_sf"/>
</dbReference>
<dbReference type="Gene3D" id="1.10.3720.10">
    <property type="entry name" value="MetI-like"/>
    <property type="match status" value="1"/>
</dbReference>
<dbReference type="PANTHER" id="PTHR43386">
    <property type="entry name" value="OLIGOPEPTIDE TRANSPORT SYSTEM PERMEASE PROTEIN APPC"/>
    <property type="match status" value="1"/>
</dbReference>
<evidence type="ECO:0000256" key="7">
    <source>
        <dbReference type="RuleBase" id="RU363032"/>
    </source>
</evidence>
<sequence>MEENKELFEFIEHSDAEAEELYGPSVTYWKDAWRRLKKNKVAMFGVVILILLAIMAIFGPMMGKYNHADVDLINTNKWPSGEHWFGTDDVGRDIWARVWMGARVSLFIALVAAVVQSTIGVIIGGISGYFGGKLDTFIMRATDVIDSIPFLVYVIVITMLFGTGMLPIIMAFALTGWIKMARLVRGQALQLKTQDYVVAATGLGASKWRIIIRHMVPNMLGVIIVTLTMNIPNAIFTEAYLSYIGIGLQPPLTSWGQLADAGSKVMKAFPYQLIIPAIFISVTMLSLQLLGDGLRDALDPKLRK</sequence>
<dbReference type="GO" id="GO:0055085">
    <property type="term" value="P:transmembrane transport"/>
    <property type="evidence" value="ECO:0007669"/>
    <property type="project" value="InterPro"/>
</dbReference>
<dbReference type="KEGG" id="qdo:H9Q78_00505"/>
<proteinExistence type="inferred from homology"/>
<feature type="transmembrane region" description="Helical" evidence="7">
    <location>
        <begin position="41"/>
        <end position="58"/>
    </location>
</feature>
<dbReference type="PROSITE" id="PS50928">
    <property type="entry name" value="ABC_TM1"/>
    <property type="match status" value="1"/>
</dbReference>
<keyword evidence="6 7" id="KW-0472">Membrane</keyword>
<keyword evidence="10" id="KW-1185">Reference proteome</keyword>
<evidence type="ECO:0000313" key="10">
    <source>
        <dbReference type="Proteomes" id="UP000515823"/>
    </source>
</evidence>
<keyword evidence="2 7" id="KW-0813">Transport</keyword>
<dbReference type="PANTHER" id="PTHR43386:SF22">
    <property type="entry name" value="OLIGOPEPTIDE TRANSPORT SYSTEM PERMEASE PROTEIN OPPC"/>
    <property type="match status" value="1"/>
</dbReference>
<evidence type="ECO:0000256" key="4">
    <source>
        <dbReference type="ARBA" id="ARBA00022692"/>
    </source>
</evidence>
<dbReference type="Pfam" id="PF00528">
    <property type="entry name" value="BPD_transp_1"/>
    <property type="match status" value="1"/>
</dbReference>